<organism evidence="1 2">
    <name type="scientific">Eumeta variegata</name>
    <name type="common">Bagworm moth</name>
    <name type="synonym">Eumeta japonica</name>
    <dbReference type="NCBI Taxonomy" id="151549"/>
    <lineage>
        <taxon>Eukaryota</taxon>
        <taxon>Metazoa</taxon>
        <taxon>Ecdysozoa</taxon>
        <taxon>Arthropoda</taxon>
        <taxon>Hexapoda</taxon>
        <taxon>Insecta</taxon>
        <taxon>Pterygota</taxon>
        <taxon>Neoptera</taxon>
        <taxon>Endopterygota</taxon>
        <taxon>Lepidoptera</taxon>
        <taxon>Glossata</taxon>
        <taxon>Ditrysia</taxon>
        <taxon>Tineoidea</taxon>
        <taxon>Psychidae</taxon>
        <taxon>Oiketicinae</taxon>
        <taxon>Eumeta</taxon>
    </lineage>
</organism>
<gene>
    <name evidence="1" type="ORF">EVAR_49727_1</name>
</gene>
<evidence type="ECO:0000313" key="1">
    <source>
        <dbReference type="EMBL" id="GBP90203.1"/>
    </source>
</evidence>
<dbReference type="OrthoDB" id="8583677at2759"/>
<keyword evidence="2" id="KW-1185">Reference proteome</keyword>
<dbReference type="Proteomes" id="UP000299102">
    <property type="component" value="Unassembled WGS sequence"/>
</dbReference>
<dbReference type="EMBL" id="BGZK01002066">
    <property type="protein sequence ID" value="GBP90203.1"/>
    <property type="molecule type" value="Genomic_DNA"/>
</dbReference>
<name>A0A4C1ZTU8_EUMVA</name>
<sequence length="183" mass="20550">MTRIGTTMEMNGSRLCTRGQLVRRLKGFEIGGATDDPGSSHAIMQTAGGRCTTVNRHALWCRTTGNTRTAPPNDKRRRFFGFRRTLPTRAGARVCGIDIFYPLLAARGKQKKNSIKHQTQKTESAFTPSTPRVRRKLTSLLSAMRIGYRTCTLEERELHGVISGVRREFPIDNVKTDLISKNK</sequence>
<proteinExistence type="predicted"/>
<evidence type="ECO:0000313" key="2">
    <source>
        <dbReference type="Proteomes" id="UP000299102"/>
    </source>
</evidence>
<protein>
    <submittedName>
        <fullName evidence="1">Uncharacterized protein</fullName>
    </submittedName>
</protein>
<comment type="caution">
    <text evidence="1">The sequence shown here is derived from an EMBL/GenBank/DDBJ whole genome shotgun (WGS) entry which is preliminary data.</text>
</comment>
<accession>A0A4C1ZTU8</accession>
<dbReference type="AlphaFoldDB" id="A0A4C1ZTU8"/>
<reference evidence="1 2" key="1">
    <citation type="journal article" date="2019" name="Commun. Biol.">
        <title>The bagworm genome reveals a unique fibroin gene that provides high tensile strength.</title>
        <authorList>
            <person name="Kono N."/>
            <person name="Nakamura H."/>
            <person name="Ohtoshi R."/>
            <person name="Tomita M."/>
            <person name="Numata K."/>
            <person name="Arakawa K."/>
        </authorList>
    </citation>
    <scope>NUCLEOTIDE SEQUENCE [LARGE SCALE GENOMIC DNA]</scope>
</reference>